<keyword evidence="2" id="KW-1185">Reference proteome</keyword>
<dbReference type="AlphaFoldDB" id="A0A316Z345"/>
<dbReference type="RefSeq" id="XP_025594882.1">
    <property type="nucleotide sequence ID" value="XM_025739328.1"/>
</dbReference>
<protein>
    <submittedName>
        <fullName evidence="1">Uncharacterized protein</fullName>
    </submittedName>
</protein>
<proteinExistence type="predicted"/>
<dbReference type="OrthoDB" id="272245at2759"/>
<dbReference type="EMBL" id="KZ819311">
    <property type="protein sequence ID" value="PWN94603.1"/>
    <property type="molecule type" value="Genomic_DNA"/>
</dbReference>
<name>A0A316Z345_9BASI</name>
<dbReference type="Gene3D" id="3.30.230.70">
    <property type="entry name" value="GHMP Kinase, N-terminal domain"/>
    <property type="match status" value="1"/>
</dbReference>
<sequence length="257" mass="26643">MRRMRECAVQTEPSWALVASAAVLFSHRPIAAPRRPPAEHLHLRPAHLENQSLAHLVRSMLLPVLPAPPAPLQPASKTRRALSWTLSLDVSLRSVQGGNAADALLAAAFGAVASAELPATRPVGTSAATAPAAAGSGATGDKMGLEQGLVGFELAEGSVPLKGREEWPAAVTVALLPNGTHLLDPSPLEEAALPPHVRVLVLASSTGRIRGARLLAEPESSMDEGEEGAATWGALGPERVRQGIRVSRPAAVLHASG</sequence>
<dbReference type="InterPro" id="IPR027408">
    <property type="entry name" value="PNPase/RNase_PH_dom_sf"/>
</dbReference>
<evidence type="ECO:0000313" key="2">
    <source>
        <dbReference type="Proteomes" id="UP000245946"/>
    </source>
</evidence>
<gene>
    <name evidence="1" type="ORF">FA09DRAFT_180402</name>
</gene>
<reference evidence="1 2" key="1">
    <citation type="journal article" date="2018" name="Mol. Biol. Evol.">
        <title>Broad Genomic Sampling Reveals a Smut Pathogenic Ancestry of the Fungal Clade Ustilaginomycotina.</title>
        <authorList>
            <person name="Kijpornyongpan T."/>
            <person name="Mondo S.J."/>
            <person name="Barry K."/>
            <person name="Sandor L."/>
            <person name="Lee J."/>
            <person name="Lipzen A."/>
            <person name="Pangilinan J."/>
            <person name="LaButti K."/>
            <person name="Hainaut M."/>
            <person name="Henrissat B."/>
            <person name="Grigoriev I.V."/>
            <person name="Spatafora J.W."/>
            <person name="Aime M.C."/>
        </authorList>
    </citation>
    <scope>NUCLEOTIDE SEQUENCE [LARGE SCALE GENOMIC DNA]</scope>
    <source>
        <strain evidence="1 2">MCA 4186</strain>
    </source>
</reference>
<dbReference type="STRING" id="58919.A0A316Z345"/>
<organism evidence="1 2">
    <name type="scientific">Tilletiopsis washingtonensis</name>
    <dbReference type="NCBI Taxonomy" id="58919"/>
    <lineage>
        <taxon>Eukaryota</taxon>
        <taxon>Fungi</taxon>
        <taxon>Dikarya</taxon>
        <taxon>Basidiomycota</taxon>
        <taxon>Ustilaginomycotina</taxon>
        <taxon>Exobasidiomycetes</taxon>
        <taxon>Entylomatales</taxon>
        <taxon>Entylomatales incertae sedis</taxon>
        <taxon>Tilletiopsis</taxon>
    </lineage>
</organism>
<accession>A0A316Z345</accession>
<evidence type="ECO:0000313" key="1">
    <source>
        <dbReference type="EMBL" id="PWN94603.1"/>
    </source>
</evidence>
<dbReference type="GeneID" id="37266874"/>
<dbReference type="Proteomes" id="UP000245946">
    <property type="component" value="Unassembled WGS sequence"/>
</dbReference>